<protein>
    <submittedName>
        <fullName evidence="6">Methyl-accepting chemotaxis protein I (Serine chemoreceptor protein)</fullName>
    </submittedName>
</protein>
<dbReference type="Pfam" id="PF18947">
    <property type="entry name" value="HAMP_2"/>
    <property type="match status" value="1"/>
</dbReference>
<evidence type="ECO:0000256" key="2">
    <source>
        <dbReference type="ARBA" id="ARBA00029447"/>
    </source>
</evidence>
<dbReference type="FunFam" id="1.10.287.950:FF:000001">
    <property type="entry name" value="Methyl-accepting chemotaxis sensory transducer"/>
    <property type="match status" value="1"/>
</dbReference>
<dbReference type="Pfam" id="PF08376">
    <property type="entry name" value="NIT"/>
    <property type="match status" value="1"/>
</dbReference>
<dbReference type="GO" id="GO:0004888">
    <property type="term" value="F:transmembrane signaling receptor activity"/>
    <property type="evidence" value="ECO:0007669"/>
    <property type="project" value="InterPro"/>
</dbReference>
<accession>A0A3B0W2S3</accession>
<evidence type="ECO:0000313" key="6">
    <source>
        <dbReference type="EMBL" id="VAW46810.1"/>
    </source>
</evidence>
<dbReference type="PANTHER" id="PTHR43531">
    <property type="entry name" value="PROTEIN ICFG"/>
    <property type="match status" value="1"/>
</dbReference>
<dbReference type="SUPFAM" id="SSF158472">
    <property type="entry name" value="HAMP domain-like"/>
    <property type="match status" value="1"/>
</dbReference>
<feature type="domain" description="HAMP" evidence="4">
    <location>
        <begin position="393"/>
        <end position="433"/>
    </location>
</feature>
<dbReference type="PRINTS" id="PR00260">
    <property type="entry name" value="CHEMTRNSDUCR"/>
</dbReference>
<dbReference type="PANTHER" id="PTHR43531:SF14">
    <property type="entry name" value="METHYL-ACCEPTING CHEMOTAXIS PROTEIN I-RELATED"/>
    <property type="match status" value="1"/>
</dbReference>
<dbReference type="GO" id="GO:0007165">
    <property type="term" value="P:signal transduction"/>
    <property type="evidence" value="ECO:0007669"/>
    <property type="project" value="InterPro"/>
</dbReference>
<dbReference type="GO" id="GO:0006935">
    <property type="term" value="P:chemotaxis"/>
    <property type="evidence" value="ECO:0007669"/>
    <property type="project" value="InterPro"/>
</dbReference>
<evidence type="ECO:0000259" key="4">
    <source>
        <dbReference type="PROSITE" id="PS50885"/>
    </source>
</evidence>
<dbReference type="Pfam" id="PF00015">
    <property type="entry name" value="MCPsignal"/>
    <property type="match status" value="1"/>
</dbReference>
<organism evidence="6">
    <name type="scientific">hydrothermal vent metagenome</name>
    <dbReference type="NCBI Taxonomy" id="652676"/>
    <lineage>
        <taxon>unclassified sequences</taxon>
        <taxon>metagenomes</taxon>
        <taxon>ecological metagenomes</taxon>
    </lineage>
</organism>
<evidence type="ECO:0000256" key="1">
    <source>
        <dbReference type="ARBA" id="ARBA00022481"/>
    </source>
</evidence>
<feature type="domain" description="HAMP" evidence="4">
    <location>
        <begin position="335"/>
        <end position="388"/>
    </location>
</feature>
<dbReference type="InterPro" id="IPR010910">
    <property type="entry name" value="Nitrate/nitrite_sensing_bac"/>
</dbReference>
<dbReference type="InterPro" id="IPR004090">
    <property type="entry name" value="Chemotax_Me-accpt_rcpt"/>
</dbReference>
<dbReference type="PROSITE" id="PS50111">
    <property type="entry name" value="CHEMOTAXIS_TRANSDUC_2"/>
    <property type="match status" value="1"/>
</dbReference>
<dbReference type="InterPro" id="IPR013587">
    <property type="entry name" value="Nitrate/nitrite_sensing"/>
</dbReference>
<dbReference type="Gene3D" id="6.10.340.10">
    <property type="match status" value="1"/>
</dbReference>
<dbReference type="PROSITE" id="PS50885">
    <property type="entry name" value="HAMP"/>
    <property type="match status" value="4"/>
</dbReference>
<dbReference type="SMART" id="SM00304">
    <property type="entry name" value="HAMP"/>
    <property type="match status" value="4"/>
</dbReference>
<dbReference type="PROSITE" id="PS50906">
    <property type="entry name" value="NIT"/>
    <property type="match status" value="1"/>
</dbReference>
<keyword evidence="1" id="KW-0488">Methylation</keyword>
<dbReference type="InterPro" id="IPR051310">
    <property type="entry name" value="MCP_chemotaxis"/>
</dbReference>
<evidence type="ECO:0000259" key="5">
    <source>
        <dbReference type="PROSITE" id="PS50906"/>
    </source>
</evidence>
<dbReference type="Gene3D" id="1.10.287.950">
    <property type="entry name" value="Methyl-accepting chemotaxis protein"/>
    <property type="match status" value="2"/>
</dbReference>
<dbReference type="CDD" id="cd11386">
    <property type="entry name" value="MCP_signal"/>
    <property type="match status" value="1"/>
</dbReference>
<keyword evidence="6" id="KW-0675">Receptor</keyword>
<dbReference type="AlphaFoldDB" id="A0A3B0W2S3"/>
<dbReference type="Pfam" id="PF00672">
    <property type="entry name" value="HAMP"/>
    <property type="match status" value="2"/>
</dbReference>
<dbReference type="SUPFAM" id="SSF58104">
    <property type="entry name" value="Methyl-accepting chemotaxis protein (MCP) signaling domain"/>
    <property type="match status" value="1"/>
</dbReference>
<dbReference type="InterPro" id="IPR004089">
    <property type="entry name" value="MCPsignal_dom"/>
</dbReference>
<dbReference type="InterPro" id="IPR003660">
    <property type="entry name" value="HAMP_dom"/>
</dbReference>
<evidence type="ECO:0000259" key="3">
    <source>
        <dbReference type="PROSITE" id="PS50111"/>
    </source>
</evidence>
<dbReference type="GO" id="GO:0005886">
    <property type="term" value="C:plasma membrane"/>
    <property type="evidence" value="ECO:0007669"/>
    <property type="project" value="TreeGrafter"/>
</dbReference>
<gene>
    <name evidence="6" type="ORF">MNBD_GAMMA04-52</name>
</gene>
<proteinExistence type="inferred from homology"/>
<name>A0A3B0W2S3_9ZZZZ</name>
<comment type="similarity">
    <text evidence="2">Belongs to the methyl-accepting chemotaxis (MCP) protein family.</text>
</comment>
<dbReference type="CDD" id="cd06225">
    <property type="entry name" value="HAMP"/>
    <property type="match status" value="2"/>
</dbReference>
<feature type="domain" description="HAMP" evidence="4">
    <location>
        <begin position="471"/>
        <end position="523"/>
    </location>
</feature>
<reference evidence="6" key="1">
    <citation type="submission" date="2018-06" db="EMBL/GenBank/DDBJ databases">
        <authorList>
            <person name="Zhirakovskaya E."/>
        </authorList>
    </citation>
    <scope>NUCLEOTIDE SEQUENCE</scope>
</reference>
<dbReference type="SMART" id="SM00283">
    <property type="entry name" value="MA"/>
    <property type="match status" value="1"/>
</dbReference>
<dbReference type="EMBL" id="UOFB01000160">
    <property type="protein sequence ID" value="VAW46810.1"/>
    <property type="molecule type" value="Genomic_DNA"/>
</dbReference>
<feature type="domain" description="HAMP" evidence="4">
    <location>
        <begin position="533"/>
        <end position="568"/>
    </location>
</feature>
<feature type="domain" description="NIT" evidence="5">
    <location>
        <begin position="53"/>
        <end position="304"/>
    </location>
</feature>
<feature type="domain" description="Methyl-accepting transducer" evidence="3">
    <location>
        <begin position="573"/>
        <end position="802"/>
    </location>
</feature>
<sequence>MPKLENISIRNKLILLMLFPLIALFYFSSSAIHDRYKAKHQYHEIHTLVEIGILVGNYVHESQKERGMTAGYLGTSGQKFAQELPKQSLVLDREANIFLERVKQINLLQHEDESFTKQLKNVAQRLSQVNEIRQRVLSQNISAKEAIGFFTQLNASSLQLIAYMIHLSSDGQLVRDQSGYLNFLQSKERAGVERAVLTSTFATDKFAPGMDILFSGLVSAQKTYFSVFNSLASDHQIEALQKLLNTPIVKEVDAMRQVALNKIYQGNFGINSSVWFNTITQKIDLLKKMEDSLANELLIESAQRKEAAALELYLYTSGLMLVLLISFILGTKITQNILSQLSKLKRTIENVAQTGEFKHRSNIQGQDEIGQMAQSFDALLQSLNSAIQESNSVITAIKEGDFNQRVQITLKGELHTLKSGINHTAENIDKTMHQLETAINALKAGVFNTQVNTEASGRYRDILNSTKESMQTLNNTVTDVNNVMSAMEQGQFDQRIQAEANGDLDTMKQHVNNAMSTLETAIKDISSVMIAQSSGDLTQTITSQYQGELGVVSEAINHSAIKMNTTLSDISNVAQNVSESVEEIASGSEDLNKRTQQAAATLEETSANMEEITETVKQNTEVAQYANQVATEARDKAVQGSEVAHKAIHSMSDITESSQKILDIIGLIDSIAFQTNLLALNAAVEAARAGEHGRGFAVVASEVRNLAQKSAEASKDIKALIEETVSNVQAGSEFVEQTGGALETINTSIQNVSGMINEISSSSSEQQKGIEHVNNAISNIDTMTQQNSALVEETTAASEALTQQSQALKELIKFFKTETSQEIKRIN</sequence>